<gene>
    <name evidence="9" type="ORF">A3A57_03055</name>
</gene>
<proteinExistence type="inferred from homology"/>
<evidence type="ECO:0000256" key="2">
    <source>
        <dbReference type="ARBA" id="ARBA00019841"/>
    </source>
</evidence>
<sequence length="540" mass="59841">MEKTWKVLDENPKDLRRTLLKNRNVEDADSFFQPHLYRLTPVNKLFPSLDKAIERIKRAIKEKDLIFIYGDFDVDGITGTAILWETIDFLGGRVLPFIPHREKEGYGIHSDAIEHIAKQGAKVIVSVDCGITAVAEAEVAKRLGVDLIITDHHSLQTQIPKAYAVIHTDTLAGSGVAFMLAKALLEFFNKEADEQFFKNLELASIGTIADMVPLISDNRIIVANGLHSLNKSERLGLKALYNEAGLNKKIGTYEVGFIISPRLNAAGRMENALDSLRLLLTKNKDRASRIASQLSVTNKRRQEAMAESLGHARSSLKGNGGTKILIAHHESYLPGIIGLVAGRLVDEFYKPSIVISEIDPLSRGSARSIKGFNIAEAIGKQKDYLQSHGGHPMAAGFSIEKEKIPVFKEKILNYAEKTLSEKDFTPTLKIDARLDVDHLDKGALQVIKEFEPFGVGNGEPTFVTSDFEVVSAKAVGNGGKHLRMVLRGRNYRLFNSIAFGLAGRPLKKGDLIDAVYNLKEDSWSGNGRIELRVKDLQFYN</sequence>
<comment type="similarity">
    <text evidence="1">Belongs to the RecJ family.</text>
</comment>
<evidence type="ECO:0000256" key="5">
    <source>
        <dbReference type="ARBA" id="ARBA00022839"/>
    </source>
</evidence>
<keyword evidence="5 9" id="KW-0269">Exonuclease</keyword>
<evidence type="ECO:0000259" key="7">
    <source>
        <dbReference type="Pfam" id="PF02272"/>
    </source>
</evidence>
<reference evidence="9 10" key="1">
    <citation type="journal article" date="2016" name="Nat. Commun.">
        <title>Thousands of microbial genomes shed light on interconnected biogeochemical processes in an aquifer system.</title>
        <authorList>
            <person name="Anantharaman K."/>
            <person name="Brown C.T."/>
            <person name="Hug L.A."/>
            <person name="Sharon I."/>
            <person name="Castelle C.J."/>
            <person name="Probst A.J."/>
            <person name="Thomas B.C."/>
            <person name="Singh A."/>
            <person name="Wilkins M.J."/>
            <person name="Karaoz U."/>
            <person name="Brodie E.L."/>
            <person name="Williams K.H."/>
            <person name="Hubbard S.S."/>
            <person name="Banfield J.F."/>
        </authorList>
    </citation>
    <scope>NUCLEOTIDE SEQUENCE [LARGE SCALE GENOMIC DNA]</scope>
</reference>
<dbReference type="GO" id="GO:0008409">
    <property type="term" value="F:5'-3' exonuclease activity"/>
    <property type="evidence" value="ECO:0007669"/>
    <property type="project" value="InterPro"/>
</dbReference>
<dbReference type="Gene3D" id="3.90.1640.30">
    <property type="match status" value="1"/>
</dbReference>
<dbReference type="Pfam" id="PF02272">
    <property type="entry name" value="DHHA1"/>
    <property type="match status" value="1"/>
</dbReference>
<dbReference type="InterPro" id="IPR051673">
    <property type="entry name" value="SSDNA_exonuclease_RecJ"/>
</dbReference>
<dbReference type="GO" id="GO:0006310">
    <property type="term" value="P:DNA recombination"/>
    <property type="evidence" value="ECO:0007669"/>
    <property type="project" value="InterPro"/>
</dbReference>
<feature type="domain" description="DDH" evidence="6">
    <location>
        <begin position="66"/>
        <end position="188"/>
    </location>
</feature>
<dbReference type="Proteomes" id="UP000179279">
    <property type="component" value="Unassembled WGS sequence"/>
</dbReference>
<comment type="caution">
    <text evidence="9">The sequence shown here is derived from an EMBL/GenBank/DDBJ whole genome shotgun (WGS) entry which is preliminary data.</text>
</comment>
<evidence type="ECO:0000256" key="1">
    <source>
        <dbReference type="ARBA" id="ARBA00005915"/>
    </source>
</evidence>
<dbReference type="PANTHER" id="PTHR30255:SF2">
    <property type="entry name" value="SINGLE-STRANDED-DNA-SPECIFIC EXONUCLEASE RECJ"/>
    <property type="match status" value="1"/>
</dbReference>
<dbReference type="Gene3D" id="3.10.310.30">
    <property type="match status" value="1"/>
</dbReference>
<organism evidence="9 10">
    <name type="scientific">Candidatus Woykebacteria bacterium RIFCSPLOWO2_01_FULL_41_12</name>
    <dbReference type="NCBI Taxonomy" id="1802604"/>
    <lineage>
        <taxon>Bacteria</taxon>
        <taxon>Candidatus Woykeibacteriota</taxon>
    </lineage>
</organism>
<evidence type="ECO:0000256" key="4">
    <source>
        <dbReference type="ARBA" id="ARBA00022801"/>
    </source>
</evidence>
<keyword evidence="4" id="KW-0378">Hydrolase</keyword>
<keyword evidence="3" id="KW-0540">Nuclease</keyword>
<dbReference type="Pfam" id="PF17768">
    <property type="entry name" value="RecJ_OB"/>
    <property type="match status" value="1"/>
</dbReference>
<dbReference type="InterPro" id="IPR003156">
    <property type="entry name" value="DHHA1_dom"/>
</dbReference>
<dbReference type="InterPro" id="IPR038763">
    <property type="entry name" value="DHH_sf"/>
</dbReference>
<dbReference type="AlphaFoldDB" id="A0A1G1WZ58"/>
<feature type="domain" description="RecJ OB" evidence="8">
    <location>
        <begin position="430"/>
        <end position="535"/>
    </location>
</feature>
<evidence type="ECO:0000259" key="8">
    <source>
        <dbReference type="Pfam" id="PF17768"/>
    </source>
</evidence>
<dbReference type="SUPFAM" id="SSF64182">
    <property type="entry name" value="DHH phosphoesterases"/>
    <property type="match status" value="1"/>
</dbReference>
<evidence type="ECO:0000313" key="9">
    <source>
        <dbReference type="EMBL" id="OGY32620.1"/>
    </source>
</evidence>
<accession>A0A1G1WZ58</accession>
<dbReference type="InterPro" id="IPR004610">
    <property type="entry name" value="RecJ"/>
</dbReference>
<evidence type="ECO:0000313" key="10">
    <source>
        <dbReference type="Proteomes" id="UP000179279"/>
    </source>
</evidence>
<evidence type="ECO:0000256" key="3">
    <source>
        <dbReference type="ARBA" id="ARBA00022722"/>
    </source>
</evidence>
<name>A0A1G1WZ58_9BACT</name>
<dbReference type="GO" id="GO:0003676">
    <property type="term" value="F:nucleic acid binding"/>
    <property type="evidence" value="ECO:0007669"/>
    <property type="project" value="InterPro"/>
</dbReference>
<dbReference type="NCBIfam" id="TIGR00644">
    <property type="entry name" value="recJ"/>
    <property type="match status" value="1"/>
</dbReference>
<dbReference type="InterPro" id="IPR041122">
    <property type="entry name" value="RecJ_OB"/>
</dbReference>
<dbReference type="InterPro" id="IPR001667">
    <property type="entry name" value="DDH_dom"/>
</dbReference>
<dbReference type="EMBL" id="MHDA01000012">
    <property type="protein sequence ID" value="OGY32620.1"/>
    <property type="molecule type" value="Genomic_DNA"/>
</dbReference>
<dbReference type="PANTHER" id="PTHR30255">
    <property type="entry name" value="SINGLE-STRANDED-DNA-SPECIFIC EXONUCLEASE RECJ"/>
    <property type="match status" value="1"/>
</dbReference>
<protein>
    <recommendedName>
        <fullName evidence="2">Single-stranded-DNA-specific exonuclease RecJ</fullName>
    </recommendedName>
</protein>
<dbReference type="GO" id="GO:0006281">
    <property type="term" value="P:DNA repair"/>
    <property type="evidence" value="ECO:0007669"/>
    <property type="project" value="InterPro"/>
</dbReference>
<evidence type="ECO:0000259" key="6">
    <source>
        <dbReference type="Pfam" id="PF01368"/>
    </source>
</evidence>
<dbReference type="Pfam" id="PF01368">
    <property type="entry name" value="DHH"/>
    <property type="match status" value="1"/>
</dbReference>
<feature type="domain" description="DHHA1" evidence="7">
    <location>
        <begin position="322"/>
        <end position="416"/>
    </location>
</feature>